<comment type="caution">
    <text evidence="1">The sequence shown here is derived from an EMBL/GenBank/DDBJ whole genome shotgun (WGS) entry which is preliminary data.</text>
</comment>
<keyword evidence="2" id="KW-1185">Reference proteome</keyword>
<dbReference type="Proteomes" id="UP001194580">
    <property type="component" value="Unassembled WGS sequence"/>
</dbReference>
<protein>
    <submittedName>
        <fullName evidence="1">Uncharacterized protein</fullName>
    </submittedName>
</protein>
<dbReference type="AlphaFoldDB" id="A0AAD4DAN7"/>
<organism evidence="1 2">
    <name type="scientific">Linnemannia exigua</name>
    <dbReference type="NCBI Taxonomy" id="604196"/>
    <lineage>
        <taxon>Eukaryota</taxon>
        <taxon>Fungi</taxon>
        <taxon>Fungi incertae sedis</taxon>
        <taxon>Mucoromycota</taxon>
        <taxon>Mortierellomycotina</taxon>
        <taxon>Mortierellomycetes</taxon>
        <taxon>Mortierellales</taxon>
        <taxon>Mortierellaceae</taxon>
        <taxon>Linnemannia</taxon>
    </lineage>
</organism>
<reference evidence="1" key="1">
    <citation type="journal article" date="2020" name="Fungal Divers.">
        <title>Resolving the Mortierellaceae phylogeny through synthesis of multi-gene phylogenetics and phylogenomics.</title>
        <authorList>
            <person name="Vandepol N."/>
            <person name="Liber J."/>
            <person name="Desiro A."/>
            <person name="Na H."/>
            <person name="Kennedy M."/>
            <person name="Barry K."/>
            <person name="Grigoriev I.V."/>
            <person name="Miller A.N."/>
            <person name="O'Donnell K."/>
            <person name="Stajich J.E."/>
            <person name="Bonito G."/>
        </authorList>
    </citation>
    <scope>NUCLEOTIDE SEQUENCE</scope>
    <source>
        <strain evidence="1">NRRL 28262</strain>
    </source>
</reference>
<dbReference type="EMBL" id="JAAAIL010000769">
    <property type="protein sequence ID" value="KAG0273294.1"/>
    <property type="molecule type" value="Genomic_DNA"/>
</dbReference>
<sequence length="190" mass="22247">MEGHEGFSSAAVHELFCSAPKLRRFAGVSRDRFYGRDVKLDAGVNIWTSSREWACLRLESLKELVLGIDDVDLLEEVRMAEEESEGEYYDSGGEDNGVQRGFQYECLEMSLRSGMGQMCGLKELRSLKVEAMATRFWKEEEQAWVRAQWPRFVSGRKRGDDDEEEEKRKKKVKERYIDRFWMDYGLPEYL</sequence>
<evidence type="ECO:0000313" key="2">
    <source>
        <dbReference type="Proteomes" id="UP001194580"/>
    </source>
</evidence>
<name>A0AAD4DAN7_9FUNG</name>
<accession>A0AAD4DAN7</accession>
<proteinExistence type="predicted"/>
<evidence type="ECO:0000313" key="1">
    <source>
        <dbReference type="EMBL" id="KAG0273294.1"/>
    </source>
</evidence>
<gene>
    <name evidence="1" type="ORF">BGZ95_010890</name>
</gene>